<feature type="domain" description="Bacterial sugar transferase" evidence="3">
    <location>
        <begin position="3"/>
        <end position="196"/>
    </location>
</feature>
<dbReference type="PANTHER" id="PTHR30576">
    <property type="entry name" value="COLANIC BIOSYNTHESIS UDP-GLUCOSE LIPID CARRIER TRANSFERASE"/>
    <property type="match status" value="1"/>
</dbReference>
<evidence type="ECO:0000313" key="5">
    <source>
        <dbReference type="Proteomes" id="UP000178650"/>
    </source>
</evidence>
<dbReference type="PANTHER" id="PTHR30576:SF20">
    <property type="entry name" value="QUINOVOSAMINEPHOSPHOTRANSFERAE-RELATED"/>
    <property type="match status" value="1"/>
</dbReference>
<reference evidence="4 5" key="1">
    <citation type="journal article" date="2016" name="Nat. Commun.">
        <title>Thousands of microbial genomes shed light on interconnected biogeochemical processes in an aquifer system.</title>
        <authorList>
            <person name="Anantharaman K."/>
            <person name="Brown C.T."/>
            <person name="Hug L.A."/>
            <person name="Sharon I."/>
            <person name="Castelle C.J."/>
            <person name="Probst A.J."/>
            <person name="Thomas B.C."/>
            <person name="Singh A."/>
            <person name="Wilkins M.J."/>
            <person name="Karaoz U."/>
            <person name="Brodie E.L."/>
            <person name="Williams K.H."/>
            <person name="Hubbard S.S."/>
            <person name="Banfield J.F."/>
        </authorList>
    </citation>
    <scope>NUCLEOTIDE SEQUENCE [LARGE SCALE GENOMIC DNA]</scope>
</reference>
<dbReference type="Pfam" id="PF02397">
    <property type="entry name" value="Bac_transf"/>
    <property type="match status" value="1"/>
</dbReference>
<dbReference type="Proteomes" id="UP000178650">
    <property type="component" value="Unassembled WGS sequence"/>
</dbReference>
<protein>
    <recommendedName>
        <fullName evidence="3">Bacterial sugar transferase domain-containing protein</fullName>
    </recommendedName>
</protein>
<feature type="transmembrane region" description="Helical" evidence="2">
    <location>
        <begin position="6"/>
        <end position="29"/>
    </location>
</feature>
<comment type="similarity">
    <text evidence="1">Belongs to the bacterial sugar transferase family.</text>
</comment>
<accession>A0A1G2IXQ6</accession>
<gene>
    <name evidence="4" type="ORF">A2358_01535</name>
</gene>
<dbReference type="InterPro" id="IPR003362">
    <property type="entry name" value="Bact_transf"/>
</dbReference>
<evidence type="ECO:0000256" key="2">
    <source>
        <dbReference type="SAM" id="Phobius"/>
    </source>
</evidence>
<evidence type="ECO:0000313" key="4">
    <source>
        <dbReference type="EMBL" id="OGZ79629.1"/>
    </source>
</evidence>
<dbReference type="STRING" id="1802223.A2358_01535"/>
<comment type="caution">
    <text evidence="4">The sequence shown here is derived from an EMBL/GenBank/DDBJ whole genome shotgun (WGS) entry which is preliminary data.</text>
</comment>
<keyword evidence="2" id="KW-1133">Transmembrane helix</keyword>
<keyword evidence="2" id="KW-0472">Membrane</keyword>
<name>A0A1G2IXQ6_9BACT</name>
<keyword evidence="2" id="KW-0812">Transmembrane</keyword>
<dbReference type="GO" id="GO:0016780">
    <property type="term" value="F:phosphotransferase activity, for other substituted phosphate groups"/>
    <property type="evidence" value="ECO:0007669"/>
    <property type="project" value="TreeGrafter"/>
</dbReference>
<proteinExistence type="inferred from homology"/>
<dbReference type="EMBL" id="MHPJ01000001">
    <property type="protein sequence ID" value="OGZ79629.1"/>
    <property type="molecule type" value="Genomic_DNA"/>
</dbReference>
<evidence type="ECO:0000259" key="3">
    <source>
        <dbReference type="Pfam" id="PF02397"/>
    </source>
</evidence>
<dbReference type="AlphaFoldDB" id="A0A1G2IXQ6"/>
<evidence type="ECO:0000256" key="1">
    <source>
        <dbReference type="ARBA" id="ARBA00006464"/>
    </source>
</evidence>
<sequence length="197" mass="22677">MIKRLFDIISSVIGLSIVSPIFLFVVFLIKKESPGPIFYKAQRIGKKGKPFSMYKFRTMVENADKIGGSSTPNDDPRLTKIGLFLKKYQLDELPQLFNVLKGDMSIVGPRPQVSWAVQLYTPEEKQVLSMLPGLTDWASLWNFHEGEILEGSNNPDKDYMEKIHPEKMRLQLKYVKNHSFWVDLKIIFKTLLKVIKG</sequence>
<organism evidence="4 5">
    <name type="scientific">Candidatus Staskawiczbacteria bacterium RIFOXYB1_FULL_37_44</name>
    <dbReference type="NCBI Taxonomy" id="1802223"/>
    <lineage>
        <taxon>Bacteria</taxon>
        <taxon>Candidatus Staskawicziibacteriota</taxon>
    </lineage>
</organism>